<sequence>MGEDETMKCVFPLTSLQIGDLQSYRSHLSIFFAEESDKFLILVDNRPWLNDLDSRAAHLWQLMVTKLMTDFTPSQSRLSPFANTKSLRRRKEDGRKLDFDNVTSINNNEVKPNKFRKWINLVNDAALSRRRDLLRMEKLRDSMLFHGELHQTLFGFIVFEVAWPDVRGINYLNELQTDTSFAIEAKFMKRWEFDSIQQALRRMPSWFLGKPSEQILLREYLDTIIGEVFYDAQESFSQRNQSVDVDDSANFDKCIGEKCTSGLSGDFSVLPPSAEYEMSMLHMPPATGPYKRRKVIKSISSGFDDSASVEEIDSEIISSPTQLDADISANTSDDDENVDHTQYRDVLILSRFNDRDLPFKLKDIIMSDLRLLTLLEYGLPSWVIFVQSYPVFCHLYRPWMCPLVRALYVLMSLVTVLIGFYDLYKNVPLLKATVSRLFGPLFDWVENWEMISRIKYLGTMLFLHNFEKAVKWFLMVTRAIRSFISVITEPMSGPFMEILGFLLPLWNICFEVVESFCTVVWIVIESSCSVAMDIGEVLFSPLVFLLSIIWSIASSILYPLFWTLWEILYTPVRVVLLFSRLLAFACSAIVGLLGEIWFSLSSISQLASASETAVSTSQVSMWRSLWNDLFSQVFRAIRSIIYGFVAFFAACNRHRLSYFEFQLPTYADFILYLVTCSIYNHIMEFFQRLSRMFKRSIPPDSGHCKSRRSMSPDFRHSKPQSSISPDSRHYKRGFGAHEMPVQGSAPNSHGDEMKIKVSPKRGSNSVASVKISALIYTIDFVLEHLLWDHGLG</sequence>
<protein>
    <submittedName>
        <fullName evidence="3">Uncharacterized protein</fullName>
    </submittedName>
</protein>
<feature type="transmembrane region" description="Helical" evidence="2">
    <location>
        <begin position="498"/>
        <end position="524"/>
    </location>
</feature>
<dbReference type="AlphaFoldDB" id="A0AAP0P6Y8"/>
<feature type="transmembrane region" description="Helical" evidence="2">
    <location>
        <begin position="403"/>
        <end position="421"/>
    </location>
</feature>
<keyword evidence="2" id="KW-0472">Membrane</keyword>
<name>A0AAP0P6Y8_9MAGN</name>
<keyword evidence="2" id="KW-1133">Transmembrane helix</keyword>
<dbReference type="PANTHER" id="PTHR34553">
    <property type="entry name" value="OS05G0597400 PROTEIN"/>
    <property type="match status" value="1"/>
</dbReference>
<evidence type="ECO:0000256" key="1">
    <source>
        <dbReference type="SAM" id="MobiDB-lite"/>
    </source>
</evidence>
<gene>
    <name evidence="3" type="ORF">Scep_012736</name>
</gene>
<feature type="transmembrane region" description="Helical" evidence="2">
    <location>
        <begin position="669"/>
        <end position="686"/>
    </location>
</feature>
<feature type="transmembrane region" description="Helical" evidence="2">
    <location>
        <begin position="536"/>
        <end position="561"/>
    </location>
</feature>
<organism evidence="3 4">
    <name type="scientific">Stephania cephalantha</name>
    <dbReference type="NCBI Taxonomy" id="152367"/>
    <lineage>
        <taxon>Eukaryota</taxon>
        <taxon>Viridiplantae</taxon>
        <taxon>Streptophyta</taxon>
        <taxon>Embryophyta</taxon>
        <taxon>Tracheophyta</taxon>
        <taxon>Spermatophyta</taxon>
        <taxon>Magnoliopsida</taxon>
        <taxon>Ranunculales</taxon>
        <taxon>Menispermaceae</taxon>
        <taxon>Menispermoideae</taxon>
        <taxon>Cissampelideae</taxon>
        <taxon>Stephania</taxon>
    </lineage>
</organism>
<accession>A0AAP0P6Y8</accession>
<dbReference type="Proteomes" id="UP001419268">
    <property type="component" value="Unassembled WGS sequence"/>
</dbReference>
<keyword evidence="4" id="KW-1185">Reference proteome</keyword>
<keyword evidence="2" id="KW-0812">Transmembrane</keyword>
<evidence type="ECO:0000256" key="2">
    <source>
        <dbReference type="SAM" id="Phobius"/>
    </source>
</evidence>
<feature type="region of interest" description="Disordered" evidence="1">
    <location>
        <begin position="740"/>
        <end position="759"/>
    </location>
</feature>
<comment type="caution">
    <text evidence="3">The sequence shown here is derived from an EMBL/GenBank/DDBJ whole genome shotgun (WGS) entry which is preliminary data.</text>
</comment>
<dbReference type="PANTHER" id="PTHR34553:SF4">
    <property type="entry name" value="G1_S-SPECIFIC CYCLIN-E PROTEIN"/>
    <property type="match status" value="1"/>
</dbReference>
<reference evidence="3 4" key="1">
    <citation type="submission" date="2024-01" db="EMBL/GenBank/DDBJ databases">
        <title>Genome assemblies of Stephania.</title>
        <authorList>
            <person name="Yang L."/>
        </authorList>
    </citation>
    <scope>NUCLEOTIDE SEQUENCE [LARGE SCALE GENOMIC DNA]</scope>
    <source>
        <strain evidence="3">JXDWG</strain>
        <tissue evidence="3">Leaf</tissue>
    </source>
</reference>
<proteinExistence type="predicted"/>
<feature type="region of interest" description="Disordered" evidence="1">
    <location>
        <begin position="700"/>
        <end position="726"/>
    </location>
</feature>
<feature type="transmembrane region" description="Helical" evidence="2">
    <location>
        <begin position="581"/>
        <end position="600"/>
    </location>
</feature>
<evidence type="ECO:0000313" key="3">
    <source>
        <dbReference type="EMBL" id="KAK9133208.1"/>
    </source>
</evidence>
<evidence type="ECO:0000313" key="4">
    <source>
        <dbReference type="Proteomes" id="UP001419268"/>
    </source>
</evidence>
<dbReference type="EMBL" id="JBBNAG010000005">
    <property type="protein sequence ID" value="KAK9133208.1"/>
    <property type="molecule type" value="Genomic_DNA"/>
</dbReference>
<feature type="transmembrane region" description="Helical" evidence="2">
    <location>
        <begin position="629"/>
        <end position="649"/>
    </location>
</feature>